<evidence type="ECO:0000259" key="14">
    <source>
        <dbReference type="Pfam" id="PF00534"/>
    </source>
</evidence>
<keyword evidence="4 12" id="KW-0328">Glycosyltransferase</keyword>
<evidence type="ECO:0000256" key="12">
    <source>
        <dbReference type="RuleBase" id="RU367136"/>
    </source>
</evidence>
<evidence type="ECO:0000256" key="11">
    <source>
        <dbReference type="ARBA" id="ARBA00045104"/>
    </source>
</evidence>
<evidence type="ECO:0000256" key="7">
    <source>
        <dbReference type="ARBA" id="ARBA00022824"/>
    </source>
</evidence>
<evidence type="ECO:0000313" key="16">
    <source>
        <dbReference type="EMBL" id="PHH51730.1"/>
    </source>
</evidence>
<comment type="subcellular location">
    <subcellularLocation>
        <location evidence="2 12">Endoplasmic reticulum membrane</location>
    </subcellularLocation>
</comment>
<dbReference type="SUPFAM" id="SSF53756">
    <property type="entry name" value="UDP-Glycosyltransferase/glycogen phosphorylase"/>
    <property type="match status" value="1"/>
</dbReference>
<dbReference type="PANTHER" id="PTHR45918">
    <property type="entry name" value="ALPHA-1,3/1,6-MANNOSYLTRANSFERASE ALG2"/>
    <property type="match status" value="1"/>
</dbReference>
<reference evidence="16 17" key="2">
    <citation type="journal article" date="2013" name="IMA Fungus">
        <title>IMA Genome-F 1: Ceratocystis fimbriata: Draft nuclear genome sequence for the plant pathogen, Ceratocystis fimbriata.</title>
        <authorList>
            <person name="Wilken P.M."/>
            <person name="Steenkamp E.T."/>
            <person name="Wingfield M.J."/>
            <person name="de Beer Z.W."/>
            <person name="Wingfield B.D."/>
        </authorList>
    </citation>
    <scope>NUCLEOTIDE SEQUENCE [LARGE SCALE GENOMIC DNA]</scope>
    <source>
        <strain evidence="16 17">CBS 114723</strain>
    </source>
</reference>
<keyword evidence="9 12" id="KW-0472">Membrane</keyword>
<dbReference type="InterPro" id="IPR028098">
    <property type="entry name" value="Glyco_trans_4-like_N"/>
</dbReference>
<evidence type="ECO:0000256" key="9">
    <source>
        <dbReference type="ARBA" id="ARBA00023136"/>
    </source>
</evidence>
<feature type="compositionally biased region" description="Basic and acidic residues" evidence="13">
    <location>
        <begin position="214"/>
        <end position="226"/>
    </location>
</feature>
<name>A0A2C5X187_9PEZI</name>
<comment type="similarity">
    <text evidence="12">Belongs to the glycosyltransferase group 1 family.</text>
</comment>
<feature type="region of interest" description="Disordered" evidence="13">
    <location>
        <begin position="205"/>
        <end position="226"/>
    </location>
</feature>
<keyword evidence="8 12" id="KW-1133">Transmembrane helix</keyword>
<dbReference type="UniPathway" id="UPA00378"/>
<dbReference type="GO" id="GO:0004378">
    <property type="term" value="F:GDP-Man:Man(1)GlcNAc(2)-PP-Dol alpha-1,3-mannosyltransferase activity"/>
    <property type="evidence" value="ECO:0007669"/>
    <property type="project" value="UniProtKB-UniRule"/>
</dbReference>
<evidence type="ECO:0000256" key="4">
    <source>
        <dbReference type="ARBA" id="ARBA00022676"/>
    </source>
</evidence>
<evidence type="ECO:0000256" key="3">
    <source>
        <dbReference type="ARBA" id="ARBA00004922"/>
    </source>
</evidence>
<comment type="catalytic activity">
    <reaction evidence="10 12">
        <text>a beta-D-Man-(1-&gt;4)-beta-D-GlcNAc-(1-&gt;4)-alpha-D-GlcNAc-diphospho-di-trans,poly-cis-dolichol + GDP-alpha-D-mannose = an alpha-D-Man-(1-&gt;3)-beta-D-Man-(1-&gt;4)-beta-D-GlcNAc-(1-&gt;4)-alpha-D-GlcNAc-diphospho-di-trans,poly-cis-dolichol + GDP + H(+)</text>
        <dbReference type="Rhea" id="RHEA:29515"/>
        <dbReference type="Rhea" id="RHEA-COMP:19511"/>
        <dbReference type="Rhea" id="RHEA-COMP:19513"/>
        <dbReference type="ChEBI" id="CHEBI:15378"/>
        <dbReference type="ChEBI" id="CHEBI:57527"/>
        <dbReference type="ChEBI" id="CHEBI:58189"/>
        <dbReference type="ChEBI" id="CHEBI:58472"/>
        <dbReference type="ChEBI" id="CHEBI:132510"/>
        <dbReference type="EC" id="2.4.1.132"/>
    </reaction>
    <physiologicalReaction direction="left-to-right" evidence="10 12">
        <dbReference type="Rhea" id="RHEA:29516"/>
    </physiologicalReaction>
</comment>
<dbReference type="OrthoDB" id="448893at2759"/>
<evidence type="ECO:0000259" key="15">
    <source>
        <dbReference type="Pfam" id="PF13439"/>
    </source>
</evidence>
<dbReference type="Proteomes" id="UP000222788">
    <property type="component" value="Unassembled WGS sequence"/>
</dbReference>
<dbReference type="GO" id="GO:0102704">
    <property type="term" value="F:GDP-Man:Man(2)GlcNAc(2)-PP-Dol alpha-1,6-mannosyltransferase activity"/>
    <property type="evidence" value="ECO:0007669"/>
    <property type="project" value="UniProtKB-UniRule"/>
</dbReference>
<dbReference type="AlphaFoldDB" id="A0A2C5X187"/>
<dbReference type="InterPro" id="IPR001296">
    <property type="entry name" value="Glyco_trans_1"/>
</dbReference>
<comment type="caution">
    <text evidence="16">The sequence shown here is derived from an EMBL/GenBank/DDBJ whole genome shotgun (WGS) entry which is preliminary data.</text>
</comment>
<dbReference type="InterPro" id="IPR027054">
    <property type="entry name" value="ALG2"/>
</dbReference>
<keyword evidence="5 12" id="KW-0808">Transferase</keyword>
<evidence type="ECO:0000256" key="13">
    <source>
        <dbReference type="SAM" id="MobiDB-lite"/>
    </source>
</evidence>
<dbReference type="PANTHER" id="PTHR45918:SF1">
    <property type="entry name" value="ALPHA-1,3_1,6-MANNOSYLTRANSFERASE ALG2"/>
    <property type="match status" value="1"/>
</dbReference>
<evidence type="ECO:0000256" key="10">
    <source>
        <dbReference type="ARBA" id="ARBA00045103"/>
    </source>
</evidence>
<evidence type="ECO:0000256" key="6">
    <source>
        <dbReference type="ARBA" id="ARBA00022692"/>
    </source>
</evidence>
<dbReference type="GO" id="GO:0005789">
    <property type="term" value="C:endoplasmic reticulum membrane"/>
    <property type="evidence" value="ECO:0007669"/>
    <property type="project" value="UniProtKB-SubCell"/>
</dbReference>
<comment type="pathway">
    <text evidence="3 12">Protein modification; protein glycosylation.</text>
</comment>
<dbReference type="Pfam" id="PF13439">
    <property type="entry name" value="Glyco_transf_4"/>
    <property type="match status" value="1"/>
</dbReference>
<accession>A0A2C5X187</accession>
<dbReference type="STRING" id="1035309.A0A2C5X187"/>
<evidence type="ECO:0000256" key="1">
    <source>
        <dbReference type="ARBA" id="ARBA00003142"/>
    </source>
</evidence>
<feature type="domain" description="Glycosyl transferase family 1" evidence="14">
    <location>
        <begin position="234"/>
        <end position="419"/>
    </location>
</feature>
<evidence type="ECO:0000256" key="8">
    <source>
        <dbReference type="ARBA" id="ARBA00022989"/>
    </source>
</evidence>
<feature type="transmembrane region" description="Helical" evidence="12">
    <location>
        <begin position="454"/>
        <end position="474"/>
    </location>
</feature>
<dbReference type="Gene3D" id="3.40.50.2000">
    <property type="entry name" value="Glycogen Phosphorylase B"/>
    <property type="match status" value="2"/>
</dbReference>
<comment type="function">
    <text evidence="1 12">Mannosylates Man(2)GlcNAc(2)-dolichol diphosphate and Man(1)GlcNAc(2)-dolichol diphosphate to form Man(3)GlcNAc(2)-dolichol diphosphate.</text>
</comment>
<evidence type="ECO:0000313" key="17">
    <source>
        <dbReference type="Proteomes" id="UP000222788"/>
    </source>
</evidence>
<feature type="domain" description="Glycosyltransferase subfamily 4-like N-terminal" evidence="15">
    <location>
        <begin position="18"/>
        <end position="202"/>
    </location>
</feature>
<protein>
    <recommendedName>
        <fullName evidence="12">Alpha-1,3/1,6-mannosyltransferase ALG2</fullName>
        <ecNumber evidence="12">2.4.1.132</ecNumber>
        <ecNumber evidence="12">2.4.1.257</ecNumber>
    </recommendedName>
    <alternativeName>
        <fullName evidence="12">GDP-Man:Man(1)GlcNAc(2)-PP-Dol alpha-1,3-mannosyltransferase</fullName>
    </alternativeName>
</protein>
<organism evidence="16 17">
    <name type="scientific">Ceratocystis fimbriata CBS 114723</name>
    <dbReference type="NCBI Taxonomy" id="1035309"/>
    <lineage>
        <taxon>Eukaryota</taxon>
        <taxon>Fungi</taxon>
        <taxon>Dikarya</taxon>
        <taxon>Ascomycota</taxon>
        <taxon>Pezizomycotina</taxon>
        <taxon>Sordariomycetes</taxon>
        <taxon>Hypocreomycetidae</taxon>
        <taxon>Microascales</taxon>
        <taxon>Ceratocystidaceae</taxon>
        <taxon>Ceratocystis</taxon>
    </lineage>
</organism>
<sequence>MAPPKPKTFVFFHPDLGIGGAERLVVDAAVGLQNKGHKVVIFTSHCDPSHCFEEARDGTLDVRVRGNLFPASIFARLTILFSILRQLHLILQIYLNGELAALNPDIFIVDQLSAGLPMLQYLFPKQGILFYCHFPDMLLARGREKLIKRLYRLPFDWVEQWSTSYAHAIAVNSEFTKSMVAKTMPGLAQRDLRVVYPAIETESDRQKTTKAAKKSTEKKTAKNSTREEPVVEWLDEKVILSINRFERKKDISLAIRAFAAVPETKRAGVRLVIAGGYDPRVAENVEYHTELDELAASLGLTTFTAKTTVTALAAPASASVLFLLSVPTALKTALLNAAHLLVYTPSHEHFGIVPLEAMGAGVPVLACNNGGPVETVLDGATGWLRDPLQLKAWSEVMAEVLGDEPATLQRLALMRETGRKRVQNFSVEKLGERLDRISQDIEDTPRQRPLLTSFLNLLSIFVAFAFGLAISKILSP</sequence>
<evidence type="ECO:0000256" key="2">
    <source>
        <dbReference type="ARBA" id="ARBA00004586"/>
    </source>
</evidence>
<keyword evidence="7 12" id="KW-0256">Endoplasmic reticulum</keyword>
<keyword evidence="6 12" id="KW-0812">Transmembrane</keyword>
<evidence type="ECO:0000256" key="5">
    <source>
        <dbReference type="ARBA" id="ARBA00022679"/>
    </source>
</evidence>
<dbReference type="EC" id="2.4.1.257" evidence="12"/>
<dbReference type="EMBL" id="APWK03000086">
    <property type="protein sequence ID" value="PHH51730.1"/>
    <property type="molecule type" value="Genomic_DNA"/>
</dbReference>
<dbReference type="CDD" id="cd03805">
    <property type="entry name" value="GT4_ALG2-like"/>
    <property type="match status" value="1"/>
</dbReference>
<proteinExistence type="inferred from homology"/>
<dbReference type="Pfam" id="PF00534">
    <property type="entry name" value="Glycos_transf_1"/>
    <property type="match status" value="1"/>
</dbReference>
<keyword evidence="17" id="KW-1185">Reference proteome</keyword>
<gene>
    <name evidence="16" type="primary">ALG2</name>
    <name evidence="16" type="ORF">CFIMG_004465RA</name>
</gene>
<dbReference type="EC" id="2.4.1.132" evidence="12"/>
<reference evidence="16 17" key="1">
    <citation type="journal article" date="2013" name="Fungal Biol.">
        <title>Analysis of microsatellite markers in the genome of the plant pathogen Ceratocystis fimbriata.</title>
        <authorList>
            <person name="Simpson M.C."/>
            <person name="Wilken P.M."/>
            <person name="Coetzee M.P."/>
            <person name="Wingfield M.J."/>
            <person name="Wingfield B.D."/>
        </authorList>
    </citation>
    <scope>NUCLEOTIDE SEQUENCE [LARGE SCALE GENOMIC DNA]</scope>
    <source>
        <strain evidence="16 17">CBS 114723</strain>
    </source>
</reference>
<comment type="catalytic activity">
    <reaction evidence="11 12">
        <text>an alpha-D-Man-(1-&gt;3)-beta-D-Man-(1-&gt;4)-beta-D-GlcNAc-(1-&gt;4)-alpha-D-GlcNAc-diphospho-di-trans,poly-cis-dolichol + GDP-alpha-D-mannose = an alpha-D-Man-(1-&gt;3)-[alpha-D-Man-(1-&gt;6)]-beta-D-Man-(1-&gt;4)-beta-D-GlcNAc-(1-&gt;4)-alpha-D-GlcNAc-diphospho-di-trans,poly-cis-dolichol + GDP + H(+)</text>
        <dbReference type="Rhea" id="RHEA:29519"/>
        <dbReference type="Rhea" id="RHEA-COMP:19513"/>
        <dbReference type="Rhea" id="RHEA-COMP:19515"/>
        <dbReference type="ChEBI" id="CHEBI:15378"/>
        <dbReference type="ChEBI" id="CHEBI:57527"/>
        <dbReference type="ChEBI" id="CHEBI:58189"/>
        <dbReference type="ChEBI" id="CHEBI:132510"/>
        <dbReference type="ChEBI" id="CHEBI:132511"/>
        <dbReference type="EC" id="2.4.1.257"/>
    </reaction>
    <physiologicalReaction direction="left-to-right" evidence="11 12">
        <dbReference type="Rhea" id="RHEA:29520"/>
    </physiologicalReaction>
</comment>